<keyword evidence="2 7" id="KW-0813">Transport</keyword>
<keyword evidence="6 7" id="KW-0472">Membrane</keyword>
<feature type="transmembrane region" description="Helical" evidence="7">
    <location>
        <begin position="73"/>
        <end position="99"/>
    </location>
</feature>
<evidence type="ECO:0000256" key="4">
    <source>
        <dbReference type="ARBA" id="ARBA00022692"/>
    </source>
</evidence>
<dbReference type="PANTHER" id="PTHR43744:SF8">
    <property type="entry name" value="SN-GLYCEROL-3-PHOSPHATE TRANSPORT SYSTEM PERMEASE PROTEIN UGPE"/>
    <property type="match status" value="1"/>
</dbReference>
<keyword evidence="5 7" id="KW-1133">Transmembrane helix</keyword>
<proteinExistence type="inferred from homology"/>
<feature type="transmembrane region" description="Helical" evidence="7">
    <location>
        <begin position="111"/>
        <end position="133"/>
    </location>
</feature>
<keyword evidence="3" id="KW-1003">Cell membrane</keyword>
<accession>A0ABV6J7D2</accession>
<evidence type="ECO:0000313" key="9">
    <source>
        <dbReference type="EMBL" id="MFC0391794.1"/>
    </source>
</evidence>
<evidence type="ECO:0000256" key="1">
    <source>
        <dbReference type="ARBA" id="ARBA00004651"/>
    </source>
</evidence>
<dbReference type="PANTHER" id="PTHR43744">
    <property type="entry name" value="ABC TRANSPORTER PERMEASE PROTEIN MG189-RELATED-RELATED"/>
    <property type="match status" value="1"/>
</dbReference>
<dbReference type="Pfam" id="PF00528">
    <property type="entry name" value="BPD_transp_1"/>
    <property type="match status" value="1"/>
</dbReference>
<organism evidence="9 10">
    <name type="scientific">Paenibacillus mendelii</name>
    <dbReference type="NCBI Taxonomy" id="206163"/>
    <lineage>
        <taxon>Bacteria</taxon>
        <taxon>Bacillati</taxon>
        <taxon>Bacillota</taxon>
        <taxon>Bacilli</taxon>
        <taxon>Bacillales</taxon>
        <taxon>Paenibacillaceae</taxon>
        <taxon>Paenibacillus</taxon>
    </lineage>
</organism>
<name>A0ABV6J7D2_9BACL</name>
<evidence type="ECO:0000259" key="8">
    <source>
        <dbReference type="PROSITE" id="PS50928"/>
    </source>
</evidence>
<dbReference type="CDD" id="cd06261">
    <property type="entry name" value="TM_PBP2"/>
    <property type="match status" value="1"/>
</dbReference>
<feature type="transmembrane region" description="Helical" evidence="7">
    <location>
        <begin position="12"/>
        <end position="32"/>
    </location>
</feature>
<comment type="caution">
    <text evidence="9">The sequence shown here is derived from an EMBL/GenBank/DDBJ whole genome shotgun (WGS) entry which is preliminary data.</text>
</comment>
<feature type="transmembrane region" description="Helical" evidence="7">
    <location>
        <begin position="184"/>
        <end position="206"/>
    </location>
</feature>
<feature type="domain" description="ABC transmembrane type-1" evidence="8">
    <location>
        <begin position="74"/>
        <end position="263"/>
    </location>
</feature>
<evidence type="ECO:0000256" key="3">
    <source>
        <dbReference type="ARBA" id="ARBA00022475"/>
    </source>
</evidence>
<comment type="similarity">
    <text evidence="7">Belongs to the binding-protein-dependent transport system permease family.</text>
</comment>
<gene>
    <name evidence="9" type="ORF">ACFFJ8_10500</name>
</gene>
<dbReference type="PROSITE" id="PS50928">
    <property type="entry name" value="ABC_TM1"/>
    <property type="match status" value="1"/>
</dbReference>
<feature type="transmembrane region" description="Helical" evidence="7">
    <location>
        <begin position="245"/>
        <end position="263"/>
    </location>
</feature>
<protein>
    <submittedName>
        <fullName evidence="9">Carbohydrate ABC transporter permease</fullName>
    </submittedName>
</protein>
<dbReference type="Gene3D" id="1.10.3720.10">
    <property type="entry name" value="MetI-like"/>
    <property type="match status" value="1"/>
</dbReference>
<feature type="transmembrane region" description="Helical" evidence="7">
    <location>
        <begin position="145"/>
        <end position="163"/>
    </location>
</feature>
<evidence type="ECO:0000256" key="2">
    <source>
        <dbReference type="ARBA" id="ARBA00022448"/>
    </source>
</evidence>
<dbReference type="Proteomes" id="UP001589818">
    <property type="component" value="Unassembled WGS sequence"/>
</dbReference>
<comment type="subcellular location">
    <subcellularLocation>
        <location evidence="1 7">Cell membrane</location>
        <topology evidence="1 7">Multi-pass membrane protein</topology>
    </subcellularLocation>
</comment>
<keyword evidence="10" id="KW-1185">Reference proteome</keyword>
<evidence type="ECO:0000313" key="10">
    <source>
        <dbReference type="Proteomes" id="UP001589818"/>
    </source>
</evidence>
<dbReference type="RefSeq" id="WP_204821218.1">
    <property type="nucleotide sequence ID" value="NZ_JANHOF010000011.1"/>
</dbReference>
<evidence type="ECO:0000256" key="5">
    <source>
        <dbReference type="ARBA" id="ARBA00022989"/>
    </source>
</evidence>
<dbReference type="InterPro" id="IPR035906">
    <property type="entry name" value="MetI-like_sf"/>
</dbReference>
<dbReference type="SUPFAM" id="SSF161098">
    <property type="entry name" value="MetI-like"/>
    <property type="match status" value="1"/>
</dbReference>
<reference evidence="9 10" key="1">
    <citation type="submission" date="2024-09" db="EMBL/GenBank/DDBJ databases">
        <authorList>
            <person name="Sun Q."/>
            <person name="Mori K."/>
        </authorList>
    </citation>
    <scope>NUCLEOTIDE SEQUENCE [LARGE SCALE GENOMIC DNA]</scope>
    <source>
        <strain evidence="9 10">CCM 4839</strain>
    </source>
</reference>
<dbReference type="EMBL" id="JBHLVF010000012">
    <property type="protein sequence ID" value="MFC0391794.1"/>
    <property type="molecule type" value="Genomic_DNA"/>
</dbReference>
<sequence>MVRDKIGILAIVKYIVLVVISGGIVIPIWLLFVSSFRQTTNVMTYPPKLWPDDGDFANYIELFFGTTFSFGRWFLNSLIVAGLSTGLTLLVCSLAGYAFARREFPGKNIMFVLIISTMMVPSIVSLIPSYLIVDKLGWTNSYLGLIIPTVASAFGVFLLRQFIQVLPKELEESAKLDGCGDYGIFFRIIFPIIGPSLGVLAIFHFVGNWGSLIWPLIITTDAQMQTLPVGIAGMKTYGSNTSGEIMAATFLSFIPLFIVFLFAREKFIEGVTAGAVKG</sequence>
<evidence type="ECO:0000256" key="7">
    <source>
        <dbReference type="RuleBase" id="RU363032"/>
    </source>
</evidence>
<evidence type="ECO:0000256" key="6">
    <source>
        <dbReference type="ARBA" id="ARBA00023136"/>
    </source>
</evidence>
<dbReference type="InterPro" id="IPR000515">
    <property type="entry name" value="MetI-like"/>
</dbReference>
<keyword evidence="4 7" id="KW-0812">Transmembrane</keyword>